<sequence>MTVQQPEKFESDLGMDAVEWIERFELLSRLNGWDEKDQIALIQLYLGRKEMIWYRRNKDMFVSWNILRNLFEEKFESRESEWMAWNKIQKLKQQDFKSITNLEVELEELFIKAKIDDERVEFNCLLNCLEPRYKRRILETNIRTWKRAIGIIQDSEKLDAIMELDNTQEYRGVPGATVEKLGKKTIFKEHIDPATNEPMFETIFQKFGEASINLIAKMDQFLEKQNYKKSYTSNRNSETEEMLRRGQCFNCKKPGHRRYECPELQNDKNRTESRPNNYQKHGVNAIDLVENEITYFKNNKEDAGIFIVEKRNREDESEKRELKETKKQKDLSWKQNNEELEILAKKGIKIKRKLTPKIALEVEPYSLKNDLSEMQPNISMAQLIKASPTLRNELSDLCRKVEDKPINNLESAENRTSNCRSIINVFGKYCWAIMDTGAACSVVNRQLLNKWGIEPDFNTSQMVVTADGARHVTYGKASQVPITIAGYTFPADLIIMDRSDEFLVLGTDWFVKNNAKIDLQSMELTLPMKTVDVIVSISASAYNSGPNEESELYVITKENPTNIAPNINNEDPRLNAVVEDYKVLFADDIEELTQTDDPVPPTSKC</sequence>
<keyword evidence="1" id="KW-0863">Zinc-finger</keyword>
<dbReference type="STRING" id="133381.A0A2T9Z9H0"/>
<evidence type="ECO:0000256" key="1">
    <source>
        <dbReference type="PROSITE-ProRule" id="PRU00047"/>
    </source>
</evidence>
<dbReference type="InterPro" id="IPR021109">
    <property type="entry name" value="Peptidase_aspartic_dom_sf"/>
</dbReference>
<dbReference type="Gene3D" id="2.40.70.10">
    <property type="entry name" value="Acid Proteases"/>
    <property type="match status" value="1"/>
</dbReference>
<comment type="caution">
    <text evidence="3">The sequence shown here is derived from an EMBL/GenBank/DDBJ whole genome shotgun (WGS) entry which is preliminary data.</text>
</comment>
<accession>A0A2T9Z9H0</accession>
<dbReference type="EMBL" id="MBFS01001257">
    <property type="protein sequence ID" value="PVV01241.1"/>
    <property type="molecule type" value="Genomic_DNA"/>
</dbReference>
<keyword evidence="1" id="KW-0479">Metal-binding</keyword>
<evidence type="ECO:0000259" key="2">
    <source>
        <dbReference type="PROSITE" id="PS50158"/>
    </source>
</evidence>
<evidence type="ECO:0000313" key="4">
    <source>
        <dbReference type="Proteomes" id="UP000245609"/>
    </source>
</evidence>
<dbReference type="Pfam" id="PF08284">
    <property type="entry name" value="RVP_2"/>
    <property type="match status" value="1"/>
</dbReference>
<dbReference type="OrthoDB" id="5597136at2759"/>
<dbReference type="Pfam" id="PF00098">
    <property type="entry name" value="zf-CCHC"/>
    <property type="match status" value="1"/>
</dbReference>
<dbReference type="SUPFAM" id="SSF50630">
    <property type="entry name" value="Acid proteases"/>
    <property type="match status" value="1"/>
</dbReference>
<dbReference type="PROSITE" id="PS50158">
    <property type="entry name" value="ZF_CCHC"/>
    <property type="match status" value="1"/>
</dbReference>
<reference evidence="3 4" key="1">
    <citation type="journal article" date="2018" name="MBio">
        <title>Comparative Genomics Reveals the Core Gene Toolbox for the Fungus-Insect Symbiosis.</title>
        <authorList>
            <person name="Wang Y."/>
            <person name="Stata M."/>
            <person name="Wang W."/>
            <person name="Stajich J.E."/>
            <person name="White M.M."/>
            <person name="Moncalvo J.M."/>
        </authorList>
    </citation>
    <scope>NUCLEOTIDE SEQUENCE [LARGE SCALE GENOMIC DNA]</scope>
    <source>
        <strain evidence="3 4">SC-DP-2</strain>
    </source>
</reference>
<keyword evidence="1" id="KW-0862">Zinc</keyword>
<keyword evidence="4" id="KW-1185">Reference proteome</keyword>
<dbReference type="InterPro" id="IPR036875">
    <property type="entry name" value="Znf_CCHC_sf"/>
</dbReference>
<evidence type="ECO:0000313" key="3">
    <source>
        <dbReference type="EMBL" id="PVV01241.1"/>
    </source>
</evidence>
<protein>
    <recommendedName>
        <fullName evidence="2">CCHC-type domain-containing protein</fullName>
    </recommendedName>
</protein>
<dbReference type="SMART" id="SM00343">
    <property type="entry name" value="ZnF_C2HC"/>
    <property type="match status" value="1"/>
</dbReference>
<dbReference type="GO" id="GO:0003676">
    <property type="term" value="F:nucleic acid binding"/>
    <property type="evidence" value="ECO:0007669"/>
    <property type="project" value="InterPro"/>
</dbReference>
<dbReference type="InterPro" id="IPR001878">
    <property type="entry name" value="Znf_CCHC"/>
</dbReference>
<dbReference type="CDD" id="cd00303">
    <property type="entry name" value="retropepsin_like"/>
    <property type="match status" value="1"/>
</dbReference>
<dbReference type="AlphaFoldDB" id="A0A2T9Z9H0"/>
<dbReference type="Proteomes" id="UP000245609">
    <property type="component" value="Unassembled WGS sequence"/>
</dbReference>
<dbReference type="SUPFAM" id="SSF57756">
    <property type="entry name" value="Retrovirus zinc finger-like domains"/>
    <property type="match status" value="1"/>
</dbReference>
<proteinExistence type="predicted"/>
<name>A0A2T9Z9H0_9FUNG</name>
<dbReference type="GO" id="GO:0008270">
    <property type="term" value="F:zinc ion binding"/>
    <property type="evidence" value="ECO:0007669"/>
    <property type="project" value="UniProtKB-KW"/>
</dbReference>
<organism evidence="3 4">
    <name type="scientific">Smittium megazygosporum</name>
    <dbReference type="NCBI Taxonomy" id="133381"/>
    <lineage>
        <taxon>Eukaryota</taxon>
        <taxon>Fungi</taxon>
        <taxon>Fungi incertae sedis</taxon>
        <taxon>Zoopagomycota</taxon>
        <taxon>Kickxellomycotina</taxon>
        <taxon>Harpellomycetes</taxon>
        <taxon>Harpellales</taxon>
        <taxon>Legeriomycetaceae</taxon>
        <taxon>Smittium</taxon>
    </lineage>
</organism>
<dbReference type="Gene3D" id="4.10.60.10">
    <property type="entry name" value="Zinc finger, CCHC-type"/>
    <property type="match status" value="1"/>
</dbReference>
<gene>
    <name evidence="3" type="ORF">BB560_004350</name>
</gene>
<feature type="domain" description="CCHC-type" evidence="2">
    <location>
        <begin position="248"/>
        <end position="263"/>
    </location>
</feature>